<feature type="domain" description="Type I restriction modification DNA specificity" evidence="4">
    <location>
        <begin position="3"/>
        <end position="98"/>
    </location>
</feature>
<dbReference type="GO" id="GO:0009307">
    <property type="term" value="P:DNA restriction-modification system"/>
    <property type="evidence" value="ECO:0007669"/>
    <property type="project" value="UniProtKB-KW"/>
</dbReference>
<keyword evidence="2" id="KW-0680">Restriction system</keyword>
<dbReference type="Gene3D" id="1.10.287.1120">
    <property type="entry name" value="Bipartite methylase S protein"/>
    <property type="match status" value="1"/>
</dbReference>
<evidence type="ECO:0000259" key="4">
    <source>
        <dbReference type="Pfam" id="PF01420"/>
    </source>
</evidence>
<organism evidence="5 6">
    <name type="scientific">Sphingobacterium multivorum</name>
    <dbReference type="NCBI Taxonomy" id="28454"/>
    <lineage>
        <taxon>Bacteria</taxon>
        <taxon>Pseudomonadati</taxon>
        <taxon>Bacteroidota</taxon>
        <taxon>Sphingobacteriia</taxon>
        <taxon>Sphingobacteriales</taxon>
        <taxon>Sphingobacteriaceae</taxon>
        <taxon>Sphingobacterium</taxon>
    </lineage>
</organism>
<evidence type="ECO:0000256" key="1">
    <source>
        <dbReference type="ARBA" id="ARBA00010923"/>
    </source>
</evidence>
<evidence type="ECO:0000256" key="3">
    <source>
        <dbReference type="ARBA" id="ARBA00023125"/>
    </source>
</evidence>
<dbReference type="PANTHER" id="PTHR30408">
    <property type="entry name" value="TYPE-1 RESTRICTION ENZYME ECOKI SPECIFICITY PROTEIN"/>
    <property type="match status" value="1"/>
</dbReference>
<dbReference type="GO" id="GO:0003677">
    <property type="term" value="F:DNA binding"/>
    <property type="evidence" value="ECO:0007669"/>
    <property type="project" value="UniProtKB-KW"/>
</dbReference>
<protein>
    <submittedName>
        <fullName evidence="5">Type I restriction modification DNA specificity domain</fullName>
    </submittedName>
</protein>
<dbReference type="EMBL" id="UAUU01000001">
    <property type="protein sequence ID" value="SPZ83488.1"/>
    <property type="molecule type" value="Genomic_DNA"/>
</dbReference>
<dbReference type="AlphaFoldDB" id="A0A2X2IN67"/>
<evidence type="ECO:0000313" key="6">
    <source>
        <dbReference type="Proteomes" id="UP000251241"/>
    </source>
</evidence>
<dbReference type="Gene3D" id="3.90.220.20">
    <property type="entry name" value="DNA methylase specificity domains"/>
    <property type="match status" value="1"/>
</dbReference>
<proteinExistence type="inferred from homology"/>
<name>A0A2X2IN67_SPHMU</name>
<dbReference type="InterPro" id="IPR044946">
    <property type="entry name" value="Restrct_endonuc_typeI_TRD_sf"/>
</dbReference>
<accession>A0A2X2IN67</accession>
<evidence type="ECO:0000256" key="2">
    <source>
        <dbReference type="ARBA" id="ARBA00022747"/>
    </source>
</evidence>
<reference evidence="5 6" key="1">
    <citation type="submission" date="2018-06" db="EMBL/GenBank/DDBJ databases">
        <authorList>
            <consortium name="Pathogen Informatics"/>
            <person name="Doyle S."/>
        </authorList>
    </citation>
    <scope>NUCLEOTIDE SEQUENCE [LARGE SCALE GENOMIC DNA]</scope>
    <source>
        <strain evidence="5 6">NCTC11343</strain>
    </source>
</reference>
<dbReference type="Proteomes" id="UP000251241">
    <property type="component" value="Unassembled WGS sequence"/>
</dbReference>
<dbReference type="InterPro" id="IPR000055">
    <property type="entry name" value="Restrct_endonuc_typeI_TRD"/>
</dbReference>
<sequence length="113" mass="13238">MYASVGFVSINKIELATSQAVLNLIPKNEINREYLYYYLVYFQKYVDKYITTGTQGNLNAETVKSFEIYLPTSKEQNTIVQFLSSIDTKIETEKNILDKYHSQKQYLLQNLFI</sequence>
<dbReference type="InterPro" id="IPR052021">
    <property type="entry name" value="Type-I_RS_S_subunit"/>
</dbReference>
<keyword evidence="3" id="KW-0238">DNA-binding</keyword>
<dbReference type="Pfam" id="PF01420">
    <property type="entry name" value="Methylase_S"/>
    <property type="match status" value="1"/>
</dbReference>
<dbReference type="PANTHER" id="PTHR30408:SF12">
    <property type="entry name" value="TYPE I RESTRICTION ENZYME MJAVIII SPECIFICITY SUBUNIT"/>
    <property type="match status" value="1"/>
</dbReference>
<evidence type="ECO:0000313" key="5">
    <source>
        <dbReference type="EMBL" id="SPZ83488.1"/>
    </source>
</evidence>
<gene>
    <name evidence="5" type="ORF">NCTC11343_00007</name>
</gene>
<comment type="similarity">
    <text evidence="1">Belongs to the type-I restriction system S methylase family.</text>
</comment>
<dbReference type="SUPFAM" id="SSF116734">
    <property type="entry name" value="DNA methylase specificity domain"/>
    <property type="match status" value="1"/>
</dbReference>